<evidence type="ECO:0000313" key="2">
    <source>
        <dbReference type="Proteomes" id="UP000001933"/>
    </source>
</evidence>
<dbReference type="KEGG" id="sat:SYN_03570"/>
<evidence type="ECO:0000313" key="1">
    <source>
        <dbReference type="EMBL" id="ABC77455.1"/>
    </source>
</evidence>
<accession>Q2LTP7</accession>
<sequence>MKAPLNLISVSIFFLFLSGMSSRSGRNPETIPLPEKNFTATLLTYPIWLRNAEMSALKAGHTFQEKEERDFFQFPLKILRQLLFFIPKEH</sequence>
<dbReference type="AlphaFoldDB" id="Q2LTP7"/>
<protein>
    <submittedName>
        <fullName evidence="1">Hypothetical exported protein</fullName>
    </submittedName>
</protein>
<dbReference type="Proteomes" id="UP000001933">
    <property type="component" value="Chromosome"/>
</dbReference>
<keyword evidence="2" id="KW-1185">Reference proteome</keyword>
<name>Q2LTP7_SYNAS</name>
<proteinExistence type="predicted"/>
<organism evidence="1 2">
    <name type="scientific">Syntrophus aciditrophicus (strain SB)</name>
    <dbReference type="NCBI Taxonomy" id="56780"/>
    <lineage>
        <taxon>Bacteria</taxon>
        <taxon>Pseudomonadati</taxon>
        <taxon>Thermodesulfobacteriota</taxon>
        <taxon>Syntrophia</taxon>
        <taxon>Syntrophales</taxon>
        <taxon>Syntrophaceae</taxon>
        <taxon>Syntrophus</taxon>
    </lineage>
</organism>
<dbReference type="InParanoid" id="Q2LTP7"/>
<gene>
    <name evidence="1" type="ORF">SYN_03570</name>
</gene>
<dbReference type="STRING" id="56780.SYN_03570"/>
<reference evidence="1 2" key="1">
    <citation type="journal article" date="2007" name="Proc. Natl. Acad. Sci. U.S.A.">
        <title>The genome of Syntrophus aciditrophicus: life at the thermodynamic limit of microbial growth.</title>
        <authorList>
            <person name="McInerney M.J."/>
            <person name="Rohlin L."/>
            <person name="Mouttaki H."/>
            <person name="Kim U."/>
            <person name="Krupp R.S."/>
            <person name="Rios-Hernandez L."/>
            <person name="Sieber J."/>
            <person name="Struchtemeyer C.G."/>
            <person name="Bhattacharyya A."/>
            <person name="Campbell J.W."/>
            <person name="Gunsalus R.P."/>
        </authorList>
    </citation>
    <scope>NUCLEOTIDE SEQUENCE [LARGE SCALE GENOMIC DNA]</scope>
    <source>
        <strain evidence="1 2">SB</strain>
    </source>
</reference>
<dbReference type="HOGENOM" id="CLU_2439686_0_0_7"/>
<dbReference type="EMBL" id="CP000252">
    <property type="protein sequence ID" value="ABC77455.1"/>
    <property type="molecule type" value="Genomic_DNA"/>
</dbReference>